<evidence type="ECO:0000259" key="6">
    <source>
        <dbReference type="Pfam" id="PF05175"/>
    </source>
</evidence>
<dbReference type="Pfam" id="PF17827">
    <property type="entry name" value="PrmC_N"/>
    <property type="match status" value="1"/>
</dbReference>
<dbReference type="GeneID" id="65343849"/>
<dbReference type="EC" id="2.1.1.297" evidence="1"/>
<evidence type="ECO:0000256" key="4">
    <source>
        <dbReference type="ARBA" id="ARBA00022691"/>
    </source>
</evidence>
<evidence type="ECO:0000313" key="8">
    <source>
        <dbReference type="EMBL" id="SDU77608.1"/>
    </source>
</evidence>
<proteinExistence type="predicted"/>
<dbReference type="InterPro" id="IPR040758">
    <property type="entry name" value="PrmC_N"/>
</dbReference>
<dbReference type="Gene3D" id="1.10.8.10">
    <property type="entry name" value="DNA helicase RuvA subunit, C-terminal domain"/>
    <property type="match status" value="1"/>
</dbReference>
<dbReference type="PROSITE" id="PS00092">
    <property type="entry name" value="N6_MTASE"/>
    <property type="match status" value="1"/>
</dbReference>
<evidence type="ECO:0000256" key="1">
    <source>
        <dbReference type="ARBA" id="ARBA00012771"/>
    </source>
</evidence>
<dbReference type="CDD" id="cd02440">
    <property type="entry name" value="AdoMet_MTases"/>
    <property type="match status" value="1"/>
</dbReference>
<keyword evidence="4" id="KW-0949">S-adenosyl-L-methionine</keyword>
<comment type="catalytic activity">
    <reaction evidence="5">
        <text>L-glutaminyl-[peptide chain release factor] + S-adenosyl-L-methionine = N(5)-methyl-L-glutaminyl-[peptide chain release factor] + S-adenosyl-L-homocysteine + H(+)</text>
        <dbReference type="Rhea" id="RHEA:42896"/>
        <dbReference type="Rhea" id="RHEA-COMP:10271"/>
        <dbReference type="Rhea" id="RHEA-COMP:10272"/>
        <dbReference type="ChEBI" id="CHEBI:15378"/>
        <dbReference type="ChEBI" id="CHEBI:30011"/>
        <dbReference type="ChEBI" id="CHEBI:57856"/>
        <dbReference type="ChEBI" id="CHEBI:59789"/>
        <dbReference type="ChEBI" id="CHEBI:61891"/>
        <dbReference type="EC" id="2.1.1.297"/>
    </reaction>
</comment>
<dbReference type="NCBIfam" id="TIGR00536">
    <property type="entry name" value="hemK_fam"/>
    <property type="match status" value="1"/>
</dbReference>
<evidence type="ECO:0000256" key="3">
    <source>
        <dbReference type="ARBA" id="ARBA00022679"/>
    </source>
</evidence>
<dbReference type="InterPro" id="IPR007848">
    <property type="entry name" value="Small_mtfrase_dom"/>
</dbReference>
<dbReference type="GO" id="GO:0102559">
    <property type="term" value="F:peptide chain release factor N(5)-glutamine methyltransferase activity"/>
    <property type="evidence" value="ECO:0007669"/>
    <property type="project" value="UniProtKB-EC"/>
</dbReference>
<sequence length="278" mass="30079">MVTWGEKLRGARGLLSDAGLPSPDVDARLLAEWCAGYVPLASEHVTVELERKFDEAVSRRAHHEPIQHIMGVMWFRYLELISTPGAFIVRPETEMVAQAGIDALTRMSTSNPVVVDLCTGSGAIALAIATEVPTSQVWGVERDEKAFEIACENNKKYGSPVTFIFDDARGALPELAGKVDLVITNPPYVPQSQNVPQDVSCDPSMALYGGGEDGLDLPRELVRRAVTLLKAGGVLIMEHGDDQGVALVQEAHSCGLVNVATGVDLTGRDRWLYAERGE</sequence>
<evidence type="ECO:0000259" key="7">
    <source>
        <dbReference type="Pfam" id="PF17827"/>
    </source>
</evidence>
<dbReference type="RefSeq" id="WP_091278593.1">
    <property type="nucleotide sequence ID" value="NZ_JABAPH010000015.1"/>
</dbReference>
<gene>
    <name evidence="8" type="ORF">SAMN04489737_0088</name>
</gene>
<reference evidence="9" key="1">
    <citation type="submission" date="2016-10" db="EMBL/GenBank/DDBJ databases">
        <authorList>
            <person name="Varghese N."/>
            <person name="Submissions S."/>
        </authorList>
    </citation>
    <scope>NUCLEOTIDE SEQUENCE [LARGE SCALE GENOMIC DNA]</scope>
    <source>
        <strain evidence="9">DSM 10002</strain>
    </source>
</reference>
<evidence type="ECO:0000313" key="9">
    <source>
        <dbReference type="Proteomes" id="UP000214355"/>
    </source>
</evidence>
<keyword evidence="2 8" id="KW-0489">Methyltransferase</keyword>
<dbReference type="NCBIfam" id="TIGR03534">
    <property type="entry name" value="RF_mod_PrmC"/>
    <property type="match status" value="1"/>
</dbReference>
<dbReference type="SUPFAM" id="SSF53335">
    <property type="entry name" value="S-adenosyl-L-methionine-dependent methyltransferases"/>
    <property type="match status" value="1"/>
</dbReference>
<keyword evidence="9" id="KW-1185">Reference proteome</keyword>
<dbReference type="InterPro" id="IPR029063">
    <property type="entry name" value="SAM-dependent_MTases_sf"/>
</dbReference>
<evidence type="ECO:0000256" key="2">
    <source>
        <dbReference type="ARBA" id="ARBA00022603"/>
    </source>
</evidence>
<dbReference type="InterPro" id="IPR004556">
    <property type="entry name" value="HemK-like"/>
</dbReference>
<protein>
    <recommendedName>
        <fullName evidence="1">peptide chain release factor N(5)-glutamine methyltransferase</fullName>
        <ecNumber evidence="1">2.1.1.297</ecNumber>
    </recommendedName>
</protein>
<dbReference type="STRING" id="131112.SAMN04489737_0088"/>
<evidence type="ECO:0000256" key="5">
    <source>
        <dbReference type="ARBA" id="ARBA00048391"/>
    </source>
</evidence>
<dbReference type="PANTHER" id="PTHR18895">
    <property type="entry name" value="HEMK METHYLTRANSFERASE"/>
    <property type="match status" value="1"/>
</dbReference>
<dbReference type="Gene3D" id="3.40.50.150">
    <property type="entry name" value="Vaccinia Virus protein VP39"/>
    <property type="match status" value="1"/>
</dbReference>
<dbReference type="InterPro" id="IPR050320">
    <property type="entry name" value="N5-glutamine_MTase"/>
</dbReference>
<dbReference type="GO" id="GO:0032259">
    <property type="term" value="P:methylation"/>
    <property type="evidence" value="ECO:0007669"/>
    <property type="project" value="UniProtKB-KW"/>
</dbReference>
<dbReference type="InterPro" id="IPR002052">
    <property type="entry name" value="DNA_methylase_N6_adenine_CS"/>
</dbReference>
<dbReference type="Pfam" id="PF05175">
    <property type="entry name" value="MTS"/>
    <property type="match status" value="1"/>
</dbReference>
<name>A0A1H2LAH0_9ACTO</name>
<dbReference type="Proteomes" id="UP000214355">
    <property type="component" value="Chromosome I"/>
</dbReference>
<feature type="domain" description="Methyltransferase small" evidence="6">
    <location>
        <begin position="110"/>
        <end position="195"/>
    </location>
</feature>
<dbReference type="OrthoDB" id="9800643at2"/>
<dbReference type="PANTHER" id="PTHR18895:SF74">
    <property type="entry name" value="MTRF1L RELEASE FACTOR GLUTAMINE METHYLTRANSFERASE"/>
    <property type="match status" value="1"/>
</dbReference>
<dbReference type="AlphaFoldDB" id="A0A1H2LAH0"/>
<dbReference type="GO" id="GO:0003676">
    <property type="term" value="F:nucleic acid binding"/>
    <property type="evidence" value="ECO:0007669"/>
    <property type="project" value="InterPro"/>
</dbReference>
<feature type="domain" description="Release factor glutamine methyltransferase N-terminal" evidence="7">
    <location>
        <begin position="8"/>
        <end position="71"/>
    </location>
</feature>
<organism evidence="8 9">
    <name type="scientific">Arcanobacterium phocae</name>
    <dbReference type="NCBI Taxonomy" id="131112"/>
    <lineage>
        <taxon>Bacteria</taxon>
        <taxon>Bacillati</taxon>
        <taxon>Actinomycetota</taxon>
        <taxon>Actinomycetes</taxon>
        <taxon>Actinomycetales</taxon>
        <taxon>Actinomycetaceae</taxon>
        <taxon>Arcanobacterium</taxon>
    </lineage>
</organism>
<dbReference type="EMBL" id="LT629804">
    <property type="protein sequence ID" value="SDU77608.1"/>
    <property type="molecule type" value="Genomic_DNA"/>
</dbReference>
<dbReference type="InterPro" id="IPR019874">
    <property type="entry name" value="RF_methyltr_PrmC"/>
</dbReference>
<accession>A0A1H2LAH0</accession>
<keyword evidence="3 8" id="KW-0808">Transferase</keyword>